<evidence type="ECO:0008006" key="2">
    <source>
        <dbReference type="Google" id="ProtNLM"/>
    </source>
</evidence>
<protein>
    <recommendedName>
        <fullName evidence="2">Lipoprotein</fullName>
    </recommendedName>
</protein>
<organism evidence="1">
    <name type="scientific">gut metagenome</name>
    <dbReference type="NCBI Taxonomy" id="749906"/>
    <lineage>
        <taxon>unclassified sequences</taxon>
        <taxon>metagenomes</taxon>
        <taxon>organismal metagenomes</taxon>
    </lineage>
</organism>
<comment type="caution">
    <text evidence="1">The sequence shown here is derived from an EMBL/GenBank/DDBJ whole genome shotgun (WGS) entry which is preliminary data.</text>
</comment>
<name>J9F942_9ZZZZ</name>
<evidence type="ECO:0000313" key="1">
    <source>
        <dbReference type="EMBL" id="EJW90958.1"/>
    </source>
</evidence>
<sequence>MKATYWTIFFVMFLLTACQLEESLLPEPNDRPHPEPMASIVFQFHPSADTRTTGNDNEQLWEEGQVDDLLYAIFQNGTCRRIKHDPLEGETSGNLHTCTSPQSSYTVQDIPAHWLNSQTEIFAVANANDALREQLLNGTYTITDDNPFLVERVEKQLDSLARAKGYDLLIQRQYQQATVPTDGKVHYLPADKNHYKNQTWTLEEPYRFRTYAEFRQKKEDPTLPVEMRKLYEQIATDLQCRLQLYQTDYLKQQLTQLQQQEEQNHAIRNHWQNDAGFQRYLLWKTSEHTADLNKTASQSLTCLLPQPLMAGYYALKDNYPTEIKVPVEHAYSRIWFAFQWDALKEAESIIVDSITLSGLLNQSQLFNTEEDRIQNNPAQPKKVSYTLRNTSDPKTAQPFFGCLGKEAYPYHLGDSPRMYFDQQHNRDYGTICRYQRKTDHSTDKQQPPIRYYVYSFQWGGNAPEDDPLLTVYYHFTKTVNESGSHAPVIYKKATARLYDETHRPGKSHHGLLRNFTYQVNGVVTTLTNTLSLQITAISWHRVTVDDIPPFE</sequence>
<proteinExistence type="predicted"/>
<dbReference type="PROSITE" id="PS51257">
    <property type="entry name" value="PROKAR_LIPOPROTEIN"/>
    <property type="match status" value="1"/>
</dbReference>
<reference evidence="1" key="1">
    <citation type="journal article" date="2012" name="PLoS ONE">
        <title>Gene sets for utilization of primary and secondary nutrition supplies in the distal gut of endangered iberian lynx.</title>
        <authorList>
            <person name="Alcaide M."/>
            <person name="Messina E."/>
            <person name="Richter M."/>
            <person name="Bargiela R."/>
            <person name="Peplies J."/>
            <person name="Huws S.A."/>
            <person name="Newbold C.J."/>
            <person name="Golyshin P.N."/>
            <person name="Simon M.A."/>
            <person name="Lopez G."/>
            <person name="Yakimov M.M."/>
            <person name="Ferrer M."/>
        </authorList>
    </citation>
    <scope>NUCLEOTIDE SEQUENCE</scope>
</reference>
<gene>
    <name evidence="1" type="ORF">EVA_20935</name>
</gene>
<dbReference type="EMBL" id="AMCI01008499">
    <property type="protein sequence ID" value="EJW90958.1"/>
    <property type="molecule type" value="Genomic_DNA"/>
</dbReference>
<accession>J9F942</accession>
<dbReference type="AlphaFoldDB" id="J9F942"/>